<accession>X6MM43</accession>
<dbReference type="EC" id="3.2.1.89" evidence="3"/>
<evidence type="ECO:0000313" key="7">
    <source>
        <dbReference type="Proteomes" id="UP000023152"/>
    </source>
</evidence>
<sequence length="284" mass="32724">MTLKYGSVNDIVKLAKRAKENFRLLLELHFSDNFTNKRLMGAVFQWSKEIMEKLKNVDALPEIVSIGHEIENGFLFSEPTQGCIKSGGFIGSPVCQEKNSFFFASLLKSAINGIRSVSHSPRIMLHTSLGNQLHLGRNGADNIIKFYSELNDRWKVAFDVIGLTFYPILAQGCDLSKLQELKYIYDYFDRRFPIVIAETGYPLTKPKVDFNSSYEYSEEGQYLFLRDLIRICRDKLEGICTGIFWNPAYVDDQRQLKMWQGPLFDLTERTPLQVLTQGFRTDRN</sequence>
<evidence type="ECO:0000313" key="6">
    <source>
        <dbReference type="EMBL" id="ETO14726.1"/>
    </source>
</evidence>
<dbReference type="SUPFAM" id="SSF51445">
    <property type="entry name" value="(Trans)glycosidases"/>
    <property type="match status" value="1"/>
</dbReference>
<proteinExistence type="inferred from homology"/>
<keyword evidence="5" id="KW-0326">Glycosidase</keyword>
<dbReference type="AlphaFoldDB" id="X6MM43"/>
<comment type="catalytic activity">
    <reaction evidence="1">
        <text>The enzyme specifically hydrolyzes (1-&gt;4)-beta-D-galactosidic linkages in type I arabinogalactans.</text>
        <dbReference type="EC" id="3.2.1.89"/>
    </reaction>
</comment>
<organism evidence="6 7">
    <name type="scientific">Reticulomyxa filosa</name>
    <dbReference type="NCBI Taxonomy" id="46433"/>
    <lineage>
        <taxon>Eukaryota</taxon>
        <taxon>Sar</taxon>
        <taxon>Rhizaria</taxon>
        <taxon>Retaria</taxon>
        <taxon>Foraminifera</taxon>
        <taxon>Monothalamids</taxon>
        <taxon>Reticulomyxidae</taxon>
        <taxon>Reticulomyxa</taxon>
    </lineage>
</organism>
<dbReference type="EMBL" id="ASPP01019824">
    <property type="protein sequence ID" value="ETO14726.1"/>
    <property type="molecule type" value="Genomic_DNA"/>
</dbReference>
<evidence type="ECO:0000256" key="1">
    <source>
        <dbReference type="ARBA" id="ARBA00001695"/>
    </source>
</evidence>
<evidence type="ECO:0000256" key="3">
    <source>
        <dbReference type="ARBA" id="ARBA00012556"/>
    </source>
</evidence>
<dbReference type="Gene3D" id="3.20.20.80">
    <property type="entry name" value="Glycosidases"/>
    <property type="match status" value="1"/>
</dbReference>
<dbReference type="PANTHER" id="PTHR34983:SF1">
    <property type="entry name" value="ARABINOGALACTAN ENDO-BETA-1,4-GALACTANASE A"/>
    <property type="match status" value="1"/>
</dbReference>
<dbReference type="GO" id="GO:0015926">
    <property type="term" value="F:glucosidase activity"/>
    <property type="evidence" value="ECO:0007669"/>
    <property type="project" value="InterPro"/>
</dbReference>
<gene>
    <name evidence="6" type="ORF">RFI_22642</name>
</gene>
<dbReference type="InterPro" id="IPR017853">
    <property type="entry name" value="GH"/>
</dbReference>
<evidence type="ECO:0000256" key="4">
    <source>
        <dbReference type="ARBA" id="ARBA00022801"/>
    </source>
</evidence>
<dbReference type="PANTHER" id="PTHR34983">
    <property type="entry name" value="ARABINOGALACTAN ENDO-BETA-1,4-GALACTANASE A"/>
    <property type="match status" value="1"/>
</dbReference>
<keyword evidence="7" id="KW-1185">Reference proteome</keyword>
<dbReference type="InterPro" id="IPR011683">
    <property type="entry name" value="Glyco_hydro_53"/>
</dbReference>
<dbReference type="GO" id="GO:0045490">
    <property type="term" value="P:pectin catabolic process"/>
    <property type="evidence" value="ECO:0007669"/>
    <property type="project" value="TreeGrafter"/>
</dbReference>
<keyword evidence="4" id="KW-0378">Hydrolase</keyword>
<dbReference type="GO" id="GO:0031218">
    <property type="term" value="F:arabinogalactan endo-1,4-beta-galactosidase activity"/>
    <property type="evidence" value="ECO:0007669"/>
    <property type="project" value="UniProtKB-EC"/>
</dbReference>
<dbReference type="OrthoDB" id="110914at2759"/>
<comment type="caution">
    <text evidence="6">The sequence shown here is derived from an EMBL/GenBank/DDBJ whole genome shotgun (WGS) entry which is preliminary data.</text>
</comment>
<protein>
    <recommendedName>
        <fullName evidence="3">arabinogalactan endo-beta-1,4-galactanase</fullName>
        <ecNumber evidence="3">3.2.1.89</ecNumber>
    </recommendedName>
</protein>
<reference evidence="6 7" key="1">
    <citation type="journal article" date="2013" name="Curr. Biol.">
        <title>The Genome of the Foraminiferan Reticulomyxa filosa.</title>
        <authorList>
            <person name="Glockner G."/>
            <person name="Hulsmann N."/>
            <person name="Schleicher M."/>
            <person name="Noegel A.A."/>
            <person name="Eichinger L."/>
            <person name="Gallinger C."/>
            <person name="Pawlowski J."/>
            <person name="Sierra R."/>
            <person name="Euteneuer U."/>
            <person name="Pillet L."/>
            <person name="Moustafa A."/>
            <person name="Platzer M."/>
            <person name="Groth M."/>
            <person name="Szafranski K."/>
            <person name="Schliwa M."/>
        </authorList>
    </citation>
    <scope>NUCLEOTIDE SEQUENCE [LARGE SCALE GENOMIC DNA]</scope>
</reference>
<evidence type="ECO:0000256" key="2">
    <source>
        <dbReference type="ARBA" id="ARBA00010687"/>
    </source>
</evidence>
<dbReference type="Pfam" id="PF07745">
    <property type="entry name" value="Glyco_hydro_53"/>
    <property type="match status" value="1"/>
</dbReference>
<dbReference type="Proteomes" id="UP000023152">
    <property type="component" value="Unassembled WGS sequence"/>
</dbReference>
<dbReference type="OMA" id="KYIHDEW"/>
<comment type="similarity">
    <text evidence="2">Belongs to the glycosyl hydrolase 53 family.</text>
</comment>
<name>X6MM43_RETFI</name>
<evidence type="ECO:0000256" key="5">
    <source>
        <dbReference type="ARBA" id="ARBA00023295"/>
    </source>
</evidence>